<comment type="caution">
    <text evidence="2">The sequence shown here is derived from an EMBL/GenBank/DDBJ whole genome shotgun (WGS) entry which is preliminary data.</text>
</comment>
<evidence type="ECO:0000313" key="2">
    <source>
        <dbReference type="EMBL" id="KAG1762156.1"/>
    </source>
</evidence>
<evidence type="ECO:0000313" key="3">
    <source>
        <dbReference type="Proteomes" id="UP000714275"/>
    </source>
</evidence>
<protein>
    <submittedName>
        <fullName evidence="2">Uncharacterized protein</fullName>
    </submittedName>
</protein>
<feature type="compositionally biased region" description="Polar residues" evidence="1">
    <location>
        <begin position="231"/>
        <end position="240"/>
    </location>
</feature>
<dbReference type="OrthoDB" id="2687743at2759"/>
<feature type="region of interest" description="Disordered" evidence="1">
    <location>
        <begin position="227"/>
        <end position="247"/>
    </location>
</feature>
<dbReference type="EMBL" id="JABBWD010000280">
    <property type="protein sequence ID" value="KAG1762156.1"/>
    <property type="molecule type" value="Genomic_DNA"/>
</dbReference>
<dbReference type="AlphaFoldDB" id="A0A9P7CVH1"/>
<feature type="region of interest" description="Disordered" evidence="1">
    <location>
        <begin position="173"/>
        <end position="215"/>
    </location>
</feature>
<accession>A0A9P7CVH1</accession>
<name>A0A9P7CVH1_9AGAM</name>
<organism evidence="2 3">
    <name type="scientific">Suillus placidus</name>
    <dbReference type="NCBI Taxonomy" id="48579"/>
    <lineage>
        <taxon>Eukaryota</taxon>
        <taxon>Fungi</taxon>
        <taxon>Dikarya</taxon>
        <taxon>Basidiomycota</taxon>
        <taxon>Agaricomycotina</taxon>
        <taxon>Agaricomycetes</taxon>
        <taxon>Agaricomycetidae</taxon>
        <taxon>Boletales</taxon>
        <taxon>Suillineae</taxon>
        <taxon>Suillaceae</taxon>
        <taxon>Suillus</taxon>
    </lineage>
</organism>
<feature type="compositionally biased region" description="Polar residues" evidence="1">
    <location>
        <begin position="182"/>
        <end position="210"/>
    </location>
</feature>
<sequence>MLHSLYSIFSSFADLVCHHRYKSQWNTVEHPKSMSQRLAKLDDNQQKSSTRSLDESSYVFPDPLVSMPNVQQLSTHMPTISDIKDWTRDSMGSEFYTFSSACPSNVMPLSSTRSSLHSLSDDGHELKVLDEPVYRTSTARQPQITSTENVPQMLMHGHHQACNLVADSPPHLCGPTQHKQHSTTSALHASRSLPQTTSSESVAHGSQSPASHEFIISPCSPPLKYRPSPLLPQNTSSESVQHCYELG</sequence>
<reference evidence="2" key="1">
    <citation type="journal article" date="2020" name="New Phytol.">
        <title>Comparative genomics reveals dynamic genome evolution in host specialist ectomycorrhizal fungi.</title>
        <authorList>
            <person name="Lofgren L.A."/>
            <person name="Nguyen N.H."/>
            <person name="Vilgalys R."/>
            <person name="Ruytinx J."/>
            <person name="Liao H.L."/>
            <person name="Branco S."/>
            <person name="Kuo A."/>
            <person name="LaButti K."/>
            <person name="Lipzen A."/>
            <person name="Andreopoulos W."/>
            <person name="Pangilinan J."/>
            <person name="Riley R."/>
            <person name="Hundley H."/>
            <person name="Na H."/>
            <person name="Barry K."/>
            <person name="Grigoriev I.V."/>
            <person name="Stajich J.E."/>
            <person name="Kennedy P.G."/>
        </authorList>
    </citation>
    <scope>NUCLEOTIDE SEQUENCE</scope>
    <source>
        <strain evidence="2">DOB743</strain>
    </source>
</reference>
<proteinExistence type="predicted"/>
<dbReference type="Proteomes" id="UP000714275">
    <property type="component" value="Unassembled WGS sequence"/>
</dbReference>
<keyword evidence="3" id="KW-1185">Reference proteome</keyword>
<gene>
    <name evidence="2" type="ORF">EV702DRAFT_1206753</name>
</gene>
<evidence type="ECO:0000256" key="1">
    <source>
        <dbReference type="SAM" id="MobiDB-lite"/>
    </source>
</evidence>